<evidence type="ECO:0000313" key="3">
    <source>
        <dbReference type="Proteomes" id="UP000172814"/>
    </source>
</evidence>
<dbReference type="GeneID" id="2948449"/>
<dbReference type="RefSeq" id="NP_899149.1">
    <property type="nucleotide sequence ID" value="NC_002685.2"/>
</dbReference>
<dbReference type="PROSITE" id="PS50181">
    <property type="entry name" value="FBOX"/>
    <property type="match status" value="1"/>
</dbReference>
<name>Q77Y98_ADEB4</name>
<dbReference type="Proteomes" id="UP000172814">
    <property type="component" value="Segment"/>
</dbReference>
<dbReference type="InterPro" id="IPR001810">
    <property type="entry name" value="F-box_dom"/>
</dbReference>
<organismHost>
    <name type="scientific">Bos taurus</name>
    <name type="common">Bovine</name>
    <dbReference type="NCBI Taxonomy" id="9913"/>
</organismHost>
<reference evidence="2 3" key="3">
    <citation type="journal article" date="2000" name="Virus Res.">
        <title>DNA sequencing and phylogenetic analysis of the protease gene of ovine adenovirus 3 suggest that adenoviruses of sheep belong to two different genera.</title>
        <authorList>
            <person name="Barbezange C."/>
            <person name="Benko M."/>
            <person name="Dan A."/>
            <person name="Harrach B."/>
        </authorList>
    </citation>
    <scope>NUCLEOTIDE SEQUENCE [LARGE SCALE GENOMIC DNA]</scope>
    <source>
        <strain evidence="2 3">THT/62</strain>
    </source>
</reference>
<reference evidence="2 3" key="4">
    <citation type="journal article" date="2001" name="Virus Genes">
        <title>Four new inverted terminal repeat sequences from bovine adenoviruses reveal striking differences in the length and content of the ITRs.</title>
        <authorList>
            <person name="Dan A."/>
            <person name="Elo P."/>
            <person name="Harrach B."/>
            <person name="Zadori Z."/>
            <person name="Benko M."/>
        </authorList>
    </citation>
    <scope>NUCLEOTIDE SEQUENCE [LARGE SCALE GENOMIC DNA]</scope>
    <source>
        <strain evidence="2 3">THT/62</strain>
    </source>
</reference>
<dbReference type="EMBL" id="AF036092">
    <property type="protein sequence ID" value="AAQ63165.1"/>
    <property type="molecule type" value="Genomic_DNA"/>
</dbReference>
<organism evidence="2 3">
    <name type="scientific">Bovine adenovirus 4</name>
    <name type="common">BAdV-4</name>
    <dbReference type="NCBI Taxonomy" id="70333"/>
    <lineage>
        <taxon>Viruses</taxon>
        <taxon>Varidnaviria</taxon>
        <taxon>Bamfordvirae</taxon>
        <taxon>Preplasmiviricota</taxon>
        <taxon>Polisuviricotina</taxon>
        <taxon>Pharingeaviricetes</taxon>
        <taxon>Rowavirales</taxon>
        <taxon>Adenoviridae</taxon>
        <taxon>Barthadenovirus</taxon>
        <taxon>Barthadenovirus bosquartum</taxon>
        <taxon>Bovine atadenovirus D</taxon>
    </lineage>
</organism>
<evidence type="ECO:0000313" key="2">
    <source>
        <dbReference type="EMBL" id="AAQ63165.1"/>
    </source>
</evidence>
<protein>
    <submittedName>
        <fullName evidence="2">RH2</fullName>
    </submittedName>
</protein>
<evidence type="ECO:0000259" key="1">
    <source>
        <dbReference type="PROSITE" id="PS50181"/>
    </source>
</evidence>
<proteinExistence type="predicted"/>
<keyword evidence="3" id="KW-1185">Reference proteome</keyword>
<dbReference type="KEGG" id="vg:2948449"/>
<feature type="domain" description="F-box" evidence="1">
    <location>
        <begin position="8"/>
        <end position="58"/>
    </location>
</feature>
<accession>Q77Y98</accession>
<sequence length="186" mass="22013">MVLEWRVFKPYSVLPSELWCEILLYLDSQDVASFVLCFAELYSEIVRPYFLKRYWQRFSRISCNKTLNYLRAERTVANFNPISMWSVWCNDRVFLPSGHCVACLTHPHLLCFSPFQSGCHCLDHRLLWYGLNKVILWKAGTVQDLSPGWSWPECGVPVLDPKKRRRLYKKVLSVVKRDQIVRANFF</sequence>
<reference evidence="2 3" key="1">
    <citation type="journal article" date="1998" name="J. Gen. Virol.">
        <title>Analysis of the hexon gene sequence of bovine adenovirus type 4 provides further support for a new adenovirus genus (Atadenovirus).</title>
        <authorList>
            <person name="Dan A."/>
            <person name="Ruzsics Z."/>
            <person name="Russell W.C."/>
            <person name="Benko M."/>
            <person name="Harrach B."/>
        </authorList>
    </citation>
    <scope>NUCLEOTIDE SEQUENCE [LARGE SCALE GENOMIC DNA]</scope>
    <source>
        <strain evidence="2 3">THT/62</strain>
    </source>
</reference>
<reference evidence="2 3" key="2">
    <citation type="journal article" date="2000" name="J. Gen. Virol.">
        <title>DNA sequence of frog adenovirus.</title>
        <authorList>
            <person name="Davison A.J."/>
            <person name="Wright K.M."/>
            <person name="Harrach B."/>
        </authorList>
    </citation>
    <scope>NUCLEOTIDE SEQUENCE [LARGE SCALE GENOMIC DNA]</scope>
    <source>
        <strain evidence="2 3">THT/62</strain>
    </source>
</reference>